<sequence>MFPVALLLALTVAAPAPQPSRADIARWERQARNITIIRDDWGIAHVYGRTDADAVFGAEYAQAEDDFNRVETNYLSALGRLSEAEGTRTLFQDLRARLFVDPDSLKTLYTSSPAWLKQLMNAFADGLNFYLYRHPEVTPRVITRFEPWMALSFTEGSIGGDIERIDLAELARFYGGADSTPARPRGDGEDPLREPD</sequence>
<dbReference type="Proteomes" id="UP000319771">
    <property type="component" value="Unassembled WGS sequence"/>
</dbReference>
<evidence type="ECO:0000313" key="4">
    <source>
        <dbReference type="Proteomes" id="UP000319771"/>
    </source>
</evidence>
<gene>
    <name evidence="3" type="ORF">E6K81_16315</name>
</gene>
<dbReference type="Gene3D" id="1.10.439.10">
    <property type="entry name" value="Penicillin Amidohydrolase, domain 1"/>
    <property type="match status" value="1"/>
</dbReference>
<comment type="similarity">
    <text evidence="1">Belongs to the peptidase S45 family.</text>
</comment>
<dbReference type="PANTHER" id="PTHR34218:SF3">
    <property type="entry name" value="ACYL-HOMOSERINE LACTONE ACYLASE PVDQ"/>
    <property type="match status" value="1"/>
</dbReference>
<dbReference type="AlphaFoldDB" id="A0A538TYS2"/>
<dbReference type="InterPro" id="IPR029055">
    <property type="entry name" value="Ntn_hydrolases_N"/>
</dbReference>
<evidence type="ECO:0000313" key="3">
    <source>
        <dbReference type="EMBL" id="TMQ68795.1"/>
    </source>
</evidence>
<dbReference type="InterPro" id="IPR023343">
    <property type="entry name" value="Penicillin_amidase_dom1"/>
</dbReference>
<proteinExistence type="inferred from homology"/>
<dbReference type="GO" id="GO:0016811">
    <property type="term" value="F:hydrolase activity, acting on carbon-nitrogen (but not peptide) bonds, in linear amides"/>
    <property type="evidence" value="ECO:0007669"/>
    <property type="project" value="InterPro"/>
</dbReference>
<comment type="caution">
    <text evidence="3">The sequence shown here is derived from an EMBL/GenBank/DDBJ whole genome shotgun (WGS) entry which is preliminary data.</text>
</comment>
<accession>A0A538TYS2</accession>
<dbReference type="Pfam" id="PF01804">
    <property type="entry name" value="Penicil_amidase"/>
    <property type="match status" value="1"/>
</dbReference>
<dbReference type="EMBL" id="VBPB01000375">
    <property type="protein sequence ID" value="TMQ68795.1"/>
    <property type="molecule type" value="Genomic_DNA"/>
</dbReference>
<protein>
    <submittedName>
        <fullName evidence="3">Acylase</fullName>
    </submittedName>
</protein>
<dbReference type="PANTHER" id="PTHR34218">
    <property type="entry name" value="PEPTIDASE S45 PENICILLIN AMIDASE"/>
    <property type="match status" value="1"/>
</dbReference>
<feature type="non-terminal residue" evidence="3">
    <location>
        <position position="196"/>
    </location>
</feature>
<dbReference type="InterPro" id="IPR002692">
    <property type="entry name" value="S45"/>
</dbReference>
<evidence type="ECO:0000256" key="2">
    <source>
        <dbReference type="SAM" id="MobiDB-lite"/>
    </source>
</evidence>
<name>A0A538TYS2_UNCEI</name>
<feature type="region of interest" description="Disordered" evidence="2">
    <location>
        <begin position="177"/>
        <end position="196"/>
    </location>
</feature>
<dbReference type="GO" id="GO:0017000">
    <property type="term" value="P:antibiotic biosynthetic process"/>
    <property type="evidence" value="ECO:0007669"/>
    <property type="project" value="InterPro"/>
</dbReference>
<reference evidence="3 4" key="1">
    <citation type="journal article" date="2019" name="Nat. Microbiol.">
        <title>Mediterranean grassland soil C-N compound turnover is dependent on rainfall and depth, and is mediated by genomically divergent microorganisms.</title>
        <authorList>
            <person name="Diamond S."/>
            <person name="Andeer P.F."/>
            <person name="Li Z."/>
            <person name="Crits-Christoph A."/>
            <person name="Burstein D."/>
            <person name="Anantharaman K."/>
            <person name="Lane K.R."/>
            <person name="Thomas B.C."/>
            <person name="Pan C."/>
            <person name="Northen T.R."/>
            <person name="Banfield J.F."/>
        </authorList>
    </citation>
    <scope>NUCLEOTIDE SEQUENCE [LARGE SCALE GENOMIC DNA]</scope>
    <source>
        <strain evidence="3">WS_11</strain>
    </source>
</reference>
<evidence type="ECO:0000256" key="1">
    <source>
        <dbReference type="ARBA" id="ARBA00006586"/>
    </source>
</evidence>
<feature type="compositionally biased region" description="Basic and acidic residues" evidence="2">
    <location>
        <begin position="184"/>
        <end position="196"/>
    </location>
</feature>
<dbReference type="SUPFAM" id="SSF56235">
    <property type="entry name" value="N-terminal nucleophile aminohydrolases (Ntn hydrolases)"/>
    <property type="match status" value="1"/>
</dbReference>
<organism evidence="3 4">
    <name type="scientific">Eiseniibacteriota bacterium</name>
    <dbReference type="NCBI Taxonomy" id="2212470"/>
    <lineage>
        <taxon>Bacteria</taxon>
        <taxon>Candidatus Eiseniibacteriota</taxon>
    </lineage>
</organism>